<gene>
    <name evidence="2" type="ORF">BDV38DRAFT_262434</name>
</gene>
<keyword evidence="3" id="KW-1185">Reference proteome</keyword>
<reference evidence="2 3" key="1">
    <citation type="submission" date="2019-04" db="EMBL/GenBank/DDBJ databases">
        <title>Friends and foes A comparative genomics study of 23 Aspergillus species from section Flavi.</title>
        <authorList>
            <consortium name="DOE Joint Genome Institute"/>
            <person name="Kjaerbolling I."/>
            <person name="Vesth T."/>
            <person name="Frisvad J.C."/>
            <person name="Nybo J.L."/>
            <person name="Theobald S."/>
            <person name="Kildgaard S."/>
            <person name="Isbrandt T."/>
            <person name="Kuo A."/>
            <person name="Sato A."/>
            <person name="Lyhne E.K."/>
            <person name="Kogle M.E."/>
            <person name="Wiebenga A."/>
            <person name="Kun R.S."/>
            <person name="Lubbers R.J."/>
            <person name="Makela M.R."/>
            <person name="Barry K."/>
            <person name="Chovatia M."/>
            <person name="Clum A."/>
            <person name="Daum C."/>
            <person name="Haridas S."/>
            <person name="He G."/>
            <person name="LaButti K."/>
            <person name="Lipzen A."/>
            <person name="Mondo S."/>
            <person name="Riley R."/>
            <person name="Salamov A."/>
            <person name="Simmons B.A."/>
            <person name="Magnuson J.K."/>
            <person name="Henrissat B."/>
            <person name="Mortensen U.H."/>
            <person name="Larsen T.O."/>
            <person name="Devries R.P."/>
            <person name="Grigoriev I.V."/>
            <person name="Machida M."/>
            <person name="Baker S.E."/>
            <person name="Andersen M.R."/>
        </authorList>
    </citation>
    <scope>NUCLEOTIDE SEQUENCE [LARGE SCALE GENOMIC DNA]</scope>
    <source>
        <strain evidence="2 3">CBS 117625</strain>
    </source>
</reference>
<evidence type="ECO:0000313" key="3">
    <source>
        <dbReference type="Proteomes" id="UP000325672"/>
    </source>
</evidence>
<proteinExistence type="predicted"/>
<accession>A0A5N6SBF8</accession>
<dbReference type="GeneID" id="43640311"/>
<name>A0A5N6SBF8_ASPPS</name>
<feature type="region of interest" description="Disordered" evidence="1">
    <location>
        <begin position="1"/>
        <end position="45"/>
    </location>
</feature>
<organism evidence="2 3">
    <name type="scientific">Aspergillus pseudotamarii</name>
    <dbReference type="NCBI Taxonomy" id="132259"/>
    <lineage>
        <taxon>Eukaryota</taxon>
        <taxon>Fungi</taxon>
        <taxon>Dikarya</taxon>
        <taxon>Ascomycota</taxon>
        <taxon>Pezizomycotina</taxon>
        <taxon>Eurotiomycetes</taxon>
        <taxon>Eurotiomycetidae</taxon>
        <taxon>Eurotiales</taxon>
        <taxon>Aspergillaceae</taxon>
        <taxon>Aspergillus</taxon>
        <taxon>Aspergillus subgen. Circumdati</taxon>
    </lineage>
</organism>
<feature type="compositionally biased region" description="Basic and acidic residues" evidence="1">
    <location>
        <begin position="1"/>
        <end position="23"/>
    </location>
</feature>
<dbReference type="RefSeq" id="XP_031908109.1">
    <property type="nucleotide sequence ID" value="XM_032056101.1"/>
</dbReference>
<evidence type="ECO:0000313" key="2">
    <source>
        <dbReference type="EMBL" id="KAE8132046.1"/>
    </source>
</evidence>
<sequence>MIDKNRYGPRCPGDRPTRSKESEISEQGCTPNRDSFSASRRPHPNRLSRTQWVGIIVSSRSYTGREALAHFAAFDTFHTAFATLFTQETTTKGGQAGTKAAVTFFLLLLWRLLWRRLLISHGSLRCVLSGRRTLRRVTTVLLGRVPALRRTVVTGRRTVGRLGRIGGLLLVTH</sequence>
<dbReference type="Proteomes" id="UP000325672">
    <property type="component" value="Unassembled WGS sequence"/>
</dbReference>
<dbReference type="AlphaFoldDB" id="A0A5N6SBF8"/>
<dbReference type="EMBL" id="ML743642">
    <property type="protein sequence ID" value="KAE8132046.1"/>
    <property type="molecule type" value="Genomic_DNA"/>
</dbReference>
<feature type="compositionally biased region" description="Polar residues" evidence="1">
    <location>
        <begin position="25"/>
        <end position="38"/>
    </location>
</feature>
<feature type="non-terminal residue" evidence="2">
    <location>
        <position position="173"/>
    </location>
</feature>
<evidence type="ECO:0000256" key="1">
    <source>
        <dbReference type="SAM" id="MobiDB-lite"/>
    </source>
</evidence>
<protein>
    <submittedName>
        <fullName evidence="2">Uncharacterized protein</fullName>
    </submittedName>
</protein>